<feature type="compositionally biased region" description="Low complexity" evidence="1">
    <location>
        <begin position="285"/>
        <end position="316"/>
    </location>
</feature>
<dbReference type="AlphaFoldDB" id="G8NR35"/>
<evidence type="ECO:0000313" key="4">
    <source>
        <dbReference type="Proteomes" id="UP000007113"/>
    </source>
</evidence>
<proteinExistence type="predicted"/>
<dbReference type="EMBL" id="CP003130">
    <property type="protein sequence ID" value="AEU35020.1"/>
    <property type="molecule type" value="Genomic_DNA"/>
</dbReference>
<accession>G8NR35</accession>
<feature type="transmembrane region" description="Helical" evidence="2">
    <location>
        <begin position="15"/>
        <end position="41"/>
    </location>
</feature>
<sequence precursor="true">MKPTLQLDRRRQDEAGYMLLAVVVMAAMILIALSVAAPVVARDLRRDKEVESERRAEQYVRAIRLYQRSCKCTSYPPSMDALEKSTTVRFLRQKYIDPLTGKSDWRLIHQPKTTIKIPFGQELAGLAAGGLGSAAGLSSGIGGTPGGSSPTSSTSTVSGASGLAAGFNGASVTTSTGGTPGSSNTGTSSSTGSSSGGGMFGDGDGGVIYGVGTSRSGTSILNPNQQTTYETWEFWYDPRIEKLYAMANLMGGGGIGSQSASSFGQSATSGQPNSGAGSTGGTNPTGGSSSFGSSPTGGSSSFGSPGSSSPGSSFPQ</sequence>
<feature type="compositionally biased region" description="Low complexity" evidence="1">
    <location>
        <begin position="171"/>
        <end position="193"/>
    </location>
</feature>
<dbReference type="RefSeq" id="WP_014263904.1">
    <property type="nucleotide sequence ID" value="NC_016631.1"/>
</dbReference>
<protein>
    <submittedName>
        <fullName evidence="3">Putative secretion/fimbrial assembly protein</fullName>
    </submittedName>
</protein>
<evidence type="ECO:0000313" key="3">
    <source>
        <dbReference type="EMBL" id="AEU35020.1"/>
    </source>
</evidence>
<dbReference type="OrthoDB" id="123507at2"/>
<dbReference type="Proteomes" id="UP000007113">
    <property type="component" value="Chromosome"/>
</dbReference>
<keyword evidence="2" id="KW-1133">Transmembrane helix</keyword>
<keyword evidence="2" id="KW-0472">Membrane</keyword>
<gene>
    <name evidence="3" type="ordered locus">AciX8_0670</name>
</gene>
<feature type="region of interest" description="Disordered" evidence="1">
    <location>
        <begin position="171"/>
        <end position="201"/>
    </location>
</feature>
<dbReference type="HOGENOM" id="CLU_876502_0_0_0"/>
<dbReference type="eggNOG" id="ENOG5032URD">
    <property type="taxonomic scope" value="Bacteria"/>
</dbReference>
<feature type="compositionally biased region" description="Low complexity" evidence="1">
    <location>
        <begin position="257"/>
        <end position="276"/>
    </location>
</feature>
<feature type="region of interest" description="Disordered" evidence="1">
    <location>
        <begin position="257"/>
        <end position="316"/>
    </location>
</feature>
<name>G8NR35_GRAMM</name>
<dbReference type="STRING" id="682795.AciX8_0670"/>
<evidence type="ECO:0000256" key="1">
    <source>
        <dbReference type="SAM" id="MobiDB-lite"/>
    </source>
</evidence>
<dbReference type="KEGG" id="gma:AciX8_0670"/>
<reference evidence="3 4" key="1">
    <citation type="submission" date="2011-11" db="EMBL/GenBank/DDBJ databases">
        <title>Complete sequence of Granulicella mallensis MP5ACTX8.</title>
        <authorList>
            <consortium name="US DOE Joint Genome Institute"/>
            <person name="Lucas S."/>
            <person name="Copeland A."/>
            <person name="Lapidus A."/>
            <person name="Cheng J.-F."/>
            <person name="Goodwin L."/>
            <person name="Pitluck S."/>
            <person name="Peters L."/>
            <person name="Lu M."/>
            <person name="Detter J.C."/>
            <person name="Han C."/>
            <person name="Tapia R."/>
            <person name="Land M."/>
            <person name="Hauser L."/>
            <person name="Kyrpides N."/>
            <person name="Ivanova N."/>
            <person name="Mikhailova N."/>
            <person name="Pagani I."/>
            <person name="Rawat S."/>
            <person name="Mannisto M."/>
            <person name="Haggblom M."/>
            <person name="Woyke T."/>
        </authorList>
    </citation>
    <scope>NUCLEOTIDE SEQUENCE [LARGE SCALE GENOMIC DNA]</scope>
    <source>
        <strain evidence="4">ATCC BAA-1857 / DSM 23137 / MP5ACTX8</strain>
    </source>
</reference>
<organism evidence="3 4">
    <name type="scientific">Granulicella mallensis (strain ATCC BAA-1857 / DSM 23137 / MP5ACTX8)</name>
    <dbReference type="NCBI Taxonomy" id="682795"/>
    <lineage>
        <taxon>Bacteria</taxon>
        <taxon>Pseudomonadati</taxon>
        <taxon>Acidobacteriota</taxon>
        <taxon>Terriglobia</taxon>
        <taxon>Terriglobales</taxon>
        <taxon>Acidobacteriaceae</taxon>
        <taxon>Granulicella</taxon>
    </lineage>
</organism>
<keyword evidence="4" id="KW-1185">Reference proteome</keyword>
<evidence type="ECO:0000256" key="2">
    <source>
        <dbReference type="SAM" id="Phobius"/>
    </source>
</evidence>
<keyword evidence="2" id="KW-0812">Transmembrane</keyword>